<dbReference type="EMBL" id="JAENHM010000087">
    <property type="protein sequence ID" value="MBK1842441.1"/>
    <property type="molecule type" value="Genomic_DNA"/>
</dbReference>
<reference evidence="2" key="1">
    <citation type="submission" date="2021-01" db="EMBL/GenBank/DDBJ databases">
        <title>Genome public.</title>
        <authorList>
            <person name="Liu C."/>
            <person name="Sun Q."/>
        </authorList>
    </citation>
    <scope>NUCLEOTIDE SEQUENCE [LARGE SCALE GENOMIC DNA]</scope>
    <source>
        <strain evidence="2">YIM B02556</strain>
    </source>
</reference>
<proteinExistence type="predicted"/>
<evidence type="ECO:0000313" key="1">
    <source>
        <dbReference type="EMBL" id="MBK1842441.1"/>
    </source>
</evidence>
<name>A0ABS1FG78_9PROT</name>
<sequence length="218" mass="23775">MIRIDVKLDMKGLQKSLDDFQRRQIPFALAKTATGVAKQVQKAETDAISDIFDRPTLFTQRSVGVKAARKSDLTATVFVKDIAAKYLEPFELGGKHFLPPSKRGGTLLNPKAAQLNQYGNLSKGQLRRLTGRADVFVGAVKTRGGATVSGVWQRPAAAGAKGRGLNRGESLKLLVRFGDALPVKQRLGYRERAQQVVQATLRTEFEKAVGDALRTARG</sequence>
<dbReference type="RefSeq" id="WP_200199105.1">
    <property type="nucleotide sequence ID" value="NZ_JAENHM010000087.1"/>
</dbReference>
<organism evidence="1 2">
    <name type="scientific">Azospirillum endophyticum</name>
    <dbReference type="NCBI Taxonomy" id="2800326"/>
    <lineage>
        <taxon>Bacteria</taxon>
        <taxon>Pseudomonadati</taxon>
        <taxon>Pseudomonadota</taxon>
        <taxon>Alphaproteobacteria</taxon>
        <taxon>Rhodospirillales</taxon>
        <taxon>Azospirillaceae</taxon>
        <taxon>Azospirillum</taxon>
    </lineage>
</organism>
<protein>
    <submittedName>
        <fullName evidence="1">Uncharacterized protein</fullName>
    </submittedName>
</protein>
<accession>A0ABS1FG78</accession>
<comment type="caution">
    <text evidence="1">The sequence shown here is derived from an EMBL/GenBank/DDBJ whole genome shotgun (WGS) entry which is preliminary data.</text>
</comment>
<evidence type="ECO:0000313" key="2">
    <source>
        <dbReference type="Proteomes" id="UP000652760"/>
    </source>
</evidence>
<dbReference type="Proteomes" id="UP000652760">
    <property type="component" value="Unassembled WGS sequence"/>
</dbReference>
<gene>
    <name evidence="1" type="ORF">JHL17_34105</name>
</gene>
<keyword evidence="2" id="KW-1185">Reference proteome</keyword>